<name>A0A8W7P6N6_ANOCL</name>
<dbReference type="AlphaFoldDB" id="A0A8W7P6N6"/>
<proteinExistence type="predicted"/>
<organism evidence="1">
    <name type="scientific">Anopheles coluzzii</name>
    <name type="common">African malaria mosquito</name>
    <dbReference type="NCBI Taxonomy" id="1518534"/>
    <lineage>
        <taxon>Eukaryota</taxon>
        <taxon>Metazoa</taxon>
        <taxon>Ecdysozoa</taxon>
        <taxon>Arthropoda</taxon>
        <taxon>Hexapoda</taxon>
        <taxon>Insecta</taxon>
        <taxon>Pterygota</taxon>
        <taxon>Neoptera</taxon>
        <taxon>Endopterygota</taxon>
        <taxon>Diptera</taxon>
        <taxon>Nematocera</taxon>
        <taxon>Culicoidea</taxon>
        <taxon>Culicidae</taxon>
        <taxon>Anophelinae</taxon>
        <taxon>Anopheles</taxon>
    </lineage>
</organism>
<evidence type="ECO:0000313" key="1">
    <source>
        <dbReference type="EnsemblMetazoa" id="ACOM025879-PA.1"/>
    </source>
</evidence>
<sequence length="190" mass="21017">MVVSTWNTFVRLSRQFTCDSFNSGIMSTIVLPLPESLEDFFPFVRSSPIISISVCAADSCVSRSLTKIASTVNAFSQPGTSSNRSVLPVSLRLLHSFAVSPLCSPLPFWGVALVPLPIERSSTFSDMIMGWILETIFTSNRNDEPTSIECMLLSYVVSMRISDSRNLGRWTRVVSLYISSESVSSRNSVR</sequence>
<dbReference type="Proteomes" id="UP000075882">
    <property type="component" value="Unassembled WGS sequence"/>
</dbReference>
<accession>A0A8W7P6N6</accession>
<dbReference type="EnsemblMetazoa" id="ACOM025879-RA">
    <property type="protein sequence ID" value="ACOM025879-PA.1"/>
    <property type="gene ID" value="ACOM025879"/>
</dbReference>
<reference evidence="1" key="1">
    <citation type="submission" date="2022-08" db="UniProtKB">
        <authorList>
            <consortium name="EnsemblMetazoa"/>
        </authorList>
    </citation>
    <scope>IDENTIFICATION</scope>
</reference>
<protein>
    <submittedName>
        <fullName evidence="1">Uncharacterized protein</fullName>
    </submittedName>
</protein>